<dbReference type="PANTHER" id="PTHR47338:SF11">
    <property type="entry name" value="ZN(II)2CYS6 TRANSCRIPTION FACTOR (EUROFUNG)"/>
    <property type="match status" value="1"/>
</dbReference>
<keyword evidence="5" id="KW-0539">Nucleus</keyword>
<dbReference type="SUPFAM" id="SSF57701">
    <property type="entry name" value="Zn2/Cys6 DNA-binding domain"/>
    <property type="match status" value="1"/>
</dbReference>
<dbReference type="GO" id="GO:0006351">
    <property type="term" value="P:DNA-templated transcription"/>
    <property type="evidence" value="ECO:0007669"/>
    <property type="project" value="InterPro"/>
</dbReference>
<evidence type="ECO:0000256" key="5">
    <source>
        <dbReference type="ARBA" id="ARBA00023242"/>
    </source>
</evidence>
<dbReference type="SMART" id="SM00906">
    <property type="entry name" value="Fungal_trans"/>
    <property type="match status" value="1"/>
</dbReference>
<feature type="compositionally biased region" description="Basic and acidic residues" evidence="6">
    <location>
        <begin position="63"/>
        <end position="74"/>
    </location>
</feature>
<evidence type="ECO:0000313" key="8">
    <source>
        <dbReference type="EMBL" id="CEJ81238.1"/>
    </source>
</evidence>
<evidence type="ECO:0000256" key="3">
    <source>
        <dbReference type="ARBA" id="ARBA00023015"/>
    </source>
</evidence>
<comment type="subcellular location">
    <subcellularLocation>
        <location evidence="1">Nucleus</location>
    </subcellularLocation>
</comment>
<keyword evidence="9" id="KW-1185">Reference proteome</keyword>
<feature type="compositionally biased region" description="Polar residues" evidence="6">
    <location>
        <begin position="75"/>
        <end position="89"/>
    </location>
</feature>
<accession>A0A0A1SLS5</accession>
<feature type="compositionally biased region" description="Polar residues" evidence="6">
    <location>
        <begin position="112"/>
        <end position="123"/>
    </location>
</feature>
<feature type="compositionally biased region" description="Polar residues" evidence="6">
    <location>
        <begin position="24"/>
        <end position="34"/>
    </location>
</feature>
<dbReference type="STRING" id="1531966.A0A0A1SLS5"/>
<dbReference type="InterPro" id="IPR050815">
    <property type="entry name" value="TF_fung"/>
</dbReference>
<evidence type="ECO:0000256" key="4">
    <source>
        <dbReference type="ARBA" id="ARBA00023163"/>
    </source>
</evidence>
<dbReference type="PROSITE" id="PS50048">
    <property type="entry name" value="ZN2_CY6_FUNGAL_2"/>
    <property type="match status" value="1"/>
</dbReference>
<protein>
    <recommendedName>
        <fullName evidence="7">Zn(2)-C6 fungal-type domain-containing protein</fullName>
    </recommendedName>
</protein>
<dbReference type="Gene3D" id="4.10.240.10">
    <property type="entry name" value="Zn(2)-C6 fungal-type DNA-binding domain"/>
    <property type="match status" value="1"/>
</dbReference>
<keyword evidence="4" id="KW-0804">Transcription</keyword>
<dbReference type="PROSITE" id="PS00463">
    <property type="entry name" value="ZN2_CY6_FUNGAL_1"/>
    <property type="match status" value="1"/>
</dbReference>
<dbReference type="InterPro" id="IPR007219">
    <property type="entry name" value="XnlR_reg_dom"/>
</dbReference>
<evidence type="ECO:0000256" key="1">
    <source>
        <dbReference type="ARBA" id="ARBA00004123"/>
    </source>
</evidence>
<dbReference type="GO" id="GO:0008270">
    <property type="term" value="F:zinc ion binding"/>
    <property type="evidence" value="ECO:0007669"/>
    <property type="project" value="InterPro"/>
</dbReference>
<feature type="compositionally biased region" description="Polar residues" evidence="6">
    <location>
        <begin position="155"/>
        <end position="170"/>
    </location>
</feature>
<dbReference type="PANTHER" id="PTHR47338">
    <property type="entry name" value="ZN(II)2CYS6 TRANSCRIPTION FACTOR (EUROFUNG)-RELATED"/>
    <property type="match status" value="1"/>
</dbReference>
<keyword evidence="3" id="KW-0805">Transcription regulation</keyword>
<proteinExistence type="predicted"/>
<name>A0A0A1SLS5_9HYPO</name>
<dbReference type="GO" id="GO:0005634">
    <property type="term" value="C:nucleus"/>
    <property type="evidence" value="ECO:0007669"/>
    <property type="project" value="UniProtKB-SubCell"/>
</dbReference>
<evidence type="ECO:0000313" key="9">
    <source>
        <dbReference type="Proteomes" id="UP000039046"/>
    </source>
</evidence>
<dbReference type="Pfam" id="PF00172">
    <property type="entry name" value="Zn_clus"/>
    <property type="match status" value="1"/>
</dbReference>
<evidence type="ECO:0000259" key="7">
    <source>
        <dbReference type="PROSITE" id="PS50048"/>
    </source>
</evidence>
<dbReference type="CDD" id="cd12148">
    <property type="entry name" value="fungal_TF_MHR"/>
    <property type="match status" value="1"/>
</dbReference>
<evidence type="ECO:0000256" key="2">
    <source>
        <dbReference type="ARBA" id="ARBA00022723"/>
    </source>
</evidence>
<sequence length="895" mass="99247">MGLFAPLEPRPQLSYSDTPPELASPTSTNFSCRSSPAADAVSAPRPLVSLPMANAGGFANGDKLPEPRLSRVESNDSSAQRQQLPSLSSIFGPPSSMGPLVHPSSFRREENSASQLPAITQPRTAFDAQLEHDRQRSLSNPQSPGFPPIEASRSAEYSLQSREASNSPCSTLRAKFPGKPLESAELERRQSVTSVSNLPLTPKSAKSPKSGDGPRIDIPGPKIWTGTQFLPRFVRAAEVPGEGLCYFYDDGTHCRNIIDGEAVNAHWGVTKAGKPRKRLAIACMTCREKKIKCDPDFPRCMQCEKFGRDCRFKNAPRGGQNPSPSMAPAELDLTSRKLAAVESLRITSNVGSPTTPNHFQTTPDVSFKRLRVGSTGYASAGEPSPMPDVLNHSKSPLLSYKTIDTHMPEDVLIRAWATDPYNTDPGAIKRVITQFFSHTDSCMLLRMLPEGPWTRWVSQSAGRKSEADLALLYSMLALSVVLAGDNKDIAADYAQVALFAQRKLRYTCLQLVQSRIIMSVYATAQGNNEEASALLTHAIKDAFAMGLDMELDRSSEAHLDVFPMGMKRSGYSEARRRTMWSLFILERLNGVFPSRPLTLNPSDIHVCLPMDNQSFEQQADRWMPALDARSTINPSSPDAAVDIPSTLVRIVYIWAECQGTVHTMANRPRDPATDEELLRRLSHMVSDWHDSLSNRLTFSSTNLESACFSGNATAVLAINLLYSQSVIKINRYHSGASRMPTMVQNRHSRECREHAWELMEMIRAYERLRHDRPSSYSMLPFVTIRACTEAIDVLTAAGSMPQMDDLFKLLRSARAVIENLCTVWDMARDARYAVERRLGQITHINGKRAQPTTPFDGYSIYKSRTENGEPVDNWAISEPLDNTYPKDTDLVYHGC</sequence>
<dbReference type="GO" id="GO:0003677">
    <property type="term" value="F:DNA binding"/>
    <property type="evidence" value="ECO:0007669"/>
    <property type="project" value="InterPro"/>
</dbReference>
<dbReference type="EMBL" id="CDHN01000001">
    <property type="protein sequence ID" value="CEJ81238.1"/>
    <property type="molecule type" value="Genomic_DNA"/>
</dbReference>
<reference evidence="8 9" key="1">
    <citation type="journal article" date="2015" name="Genome Announc.">
        <title>Draft Genome Sequence and Gene Annotation of the Entomopathogenic Fungus Verticillium hemipterigenum.</title>
        <authorList>
            <person name="Horn F."/>
            <person name="Habel A."/>
            <person name="Scharf D.H."/>
            <person name="Dworschak J."/>
            <person name="Brakhage A.A."/>
            <person name="Guthke R."/>
            <person name="Hertweck C."/>
            <person name="Linde J."/>
        </authorList>
    </citation>
    <scope>NUCLEOTIDE SEQUENCE [LARGE SCALE GENOMIC DNA]</scope>
</reference>
<feature type="region of interest" description="Disordered" evidence="6">
    <location>
        <begin position="1"/>
        <end position="221"/>
    </location>
</feature>
<dbReference type="CDD" id="cd00067">
    <property type="entry name" value="GAL4"/>
    <property type="match status" value="1"/>
</dbReference>
<evidence type="ECO:0000256" key="6">
    <source>
        <dbReference type="SAM" id="MobiDB-lite"/>
    </source>
</evidence>
<feature type="domain" description="Zn(2)-C6 fungal-type" evidence="7">
    <location>
        <begin position="282"/>
        <end position="312"/>
    </location>
</feature>
<gene>
    <name evidence="8" type="ORF">VHEMI01378</name>
</gene>
<keyword evidence="2" id="KW-0479">Metal-binding</keyword>
<dbReference type="SMART" id="SM00066">
    <property type="entry name" value="GAL4"/>
    <property type="match status" value="1"/>
</dbReference>
<dbReference type="HOGENOM" id="CLU_008335_1_0_1"/>
<dbReference type="Pfam" id="PF04082">
    <property type="entry name" value="Fungal_trans"/>
    <property type="match status" value="1"/>
</dbReference>
<organism evidence="8 9">
    <name type="scientific">[Torrubiella] hemipterigena</name>
    <dbReference type="NCBI Taxonomy" id="1531966"/>
    <lineage>
        <taxon>Eukaryota</taxon>
        <taxon>Fungi</taxon>
        <taxon>Dikarya</taxon>
        <taxon>Ascomycota</taxon>
        <taxon>Pezizomycotina</taxon>
        <taxon>Sordariomycetes</taxon>
        <taxon>Hypocreomycetidae</taxon>
        <taxon>Hypocreales</taxon>
        <taxon>Clavicipitaceae</taxon>
        <taxon>Clavicipitaceae incertae sedis</taxon>
        <taxon>'Torrubiella' clade</taxon>
    </lineage>
</organism>
<dbReference type="Proteomes" id="UP000039046">
    <property type="component" value="Unassembled WGS sequence"/>
</dbReference>
<dbReference type="GO" id="GO:0000981">
    <property type="term" value="F:DNA-binding transcription factor activity, RNA polymerase II-specific"/>
    <property type="evidence" value="ECO:0007669"/>
    <property type="project" value="InterPro"/>
</dbReference>
<dbReference type="AlphaFoldDB" id="A0A0A1SLS5"/>
<dbReference type="OrthoDB" id="5426798at2759"/>
<dbReference type="InterPro" id="IPR036864">
    <property type="entry name" value="Zn2-C6_fun-type_DNA-bd_sf"/>
</dbReference>
<dbReference type="InterPro" id="IPR001138">
    <property type="entry name" value="Zn2Cys6_DnaBD"/>
</dbReference>